<evidence type="ECO:0000256" key="6">
    <source>
        <dbReference type="ARBA" id="ARBA00042471"/>
    </source>
</evidence>
<evidence type="ECO:0000256" key="10">
    <source>
        <dbReference type="ARBA" id="ARBA00043193"/>
    </source>
</evidence>
<keyword evidence="15" id="KW-1185">Reference proteome</keyword>
<evidence type="ECO:0000256" key="9">
    <source>
        <dbReference type="ARBA" id="ARBA00043187"/>
    </source>
</evidence>
<feature type="binding site" evidence="12">
    <location>
        <position position="68"/>
    </location>
    <ligand>
        <name>Mg(2+)</name>
        <dbReference type="ChEBI" id="CHEBI:18420"/>
        <label>1</label>
    </ligand>
</feature>
<dbReference type="GO" id="GO:0004649">
    <property type="term" value="F:poly(ADP-ribose) glycohydrolase activity"/>
    <property type="evidence" value="ECO:0007669"/>
    <property type="project" value="UniProtKB-EC"/>
</dbReference>
<feature type="binding site" evidence="12">
    <location>
        <position position="69"/>
    </location>
    <ligand>
        <name>Mg(2+)</name>
        <dbReference type="ChEBI" id="CHEBI:18420"/>
        <label>1</label>
    </ligand>
</feature>
<proteinExistence type="inferred from homology"/>
<evidence type="ECO:0000256" key="11">
    <source>
        <dbReference type="ARBA" id="ARBA00049015"/>
    </source>
</evidence>
<reference evidence="14 15" key="1">
    <citation type="submission" date="2020-07" db="EMBL/GenBank/DDBJ databases">
        <title>Telomere length de novo assembly of all 7 chromosomes of the fungus, Metarhizium brunneum, using a novel assembly pipeline.</title>
        <authorList>
            <person name="Saud z."/>
            <person name="Kortsinoglou A."/>
            <person name="Kouvelis V.N."/>
            <person name="Butt T.M."/>
        </authorList>
    </citation>
    <scope>NUCLEOTIDE SEQUENCE [LARGE SCALE GENOMIC DNA]</scope>
    <source>
        <strain evidence="14 15">4556</strain>
    </source>
</reference>
<keyword evidence="12" id="KW-0460">Magnesium</keyword>
<evidence type="ECO:0000256" key="3">
    <source>
        <dbReference type="ARBA" id="ARBA00022801"/>
    </source>
</evidence>
<dbReference type="InterPro" id="IPR036705">
    <property type="entry name" value="Ribosyl_crysJ1_sf"/>
</dbReference>
<feature type="region of interest" description="Disordered" evidence="13">
    <location>
        <begin position="112"/>
        <end position="151"/>
    </location>
</feature>
<dbReference type="EMBL" id="CP058933">
    <property type="protein sequence ID" value="QLI66998.1"/>
    <property type="molecule type" value="Genomic_DNA"/>
</dbReference>
<evidence type="ECO:0000256" key="5">
    <source>
        <dbReference type="ARBA" id="ARBA00042398"/>
    </source>
</evidence>
<dbReference type="EC" id="3.2.1.143" evidence="2"/>
<feature type="binding site" evidence="12">
    <location>
        <position position="289"/>
    </location>
    <ligand>
        <name>Mg(2+)</name>
        <dbReference type="ChEBI" id="CHEBI:18420"/>
        <label>1</label>
    </ligand>
</feature>
<dbReference type="AlphaFoldDB" id="A0A7D5UUD8"/>
<evidence type="ECO:0000256" key="12">
    <source>
        <dbReference type="PIRSR" id="PIRSR605502-1"/>
    </source>
</evidence>
<dbReference type="GO" id="GO:0046872">
    <property type="term" value="F:metal ion binding"/>
    <property type="evidence" value="ECO:0007669"/>
    <property type="project" value="UniProtKB-KW"/>
</dbReference>
<gene>
    <name evidence="14" type="primary">draG</name>
    <name evidence="14" type="ORF">G6M90_00g047380</name>
</gene>
<dbReference type="RefSeq" id="XP_014544856.1">
    <property type="nucleotide sequence ID" value="XM_014689370.1"/>
</dbReference>
<evidence type="ECO:0000256" key="8">
    <source>
        <dbReference type="ARBA" id="ARBA00042850"/>
    </source>
</evidence>
<comment type="cofactor">
    <cofactor evidence="12">
        <name>Mg(2+)</name>
        <dbReference type="ChEBI" id="CHEBI:18420"/>
    </cofactor>
    <text evidence="12">Binds 2 magnesium ions per subunit.</text>
</comment>
<evidence type="ECO:0000256" key="1">
    <source>
        <dbReference type="ARBA" id="ARBA00010702"/>
    </source>
</evidence>
<comment type="catalytic activity">
    <reaction evidence="11">
        <text>alpha-NAD(+) + H2O = ADP-D-ribose + nicotinamide + H(+)</text>
        <dbReference type="Rhea" id="RHEA:68792"/>
        <dbReference type="ChEBI" id="CHEBI:15377"/>
        <dbReference type="ChEBI" id="CHEBI:15378"/>
        <dbReference type="ChEBI" id="CHEBI:17154"/>
        <dbReference type="ChEBI" id="CHEBI:57967"/>
        <dbReference type="ChEBI" id="CHEBI:77017"/>
    </reaction>
</comment>
<evidence type="ECO:0000256" key="2">
    <source>
        <dbReference type="ARBA" id="ARBA00012255"/>
    </source>
</evidence>
<dbReference type="GeneID" id="26242197"/>
<dbReference type="KEGG" id="mbrn:26242197"/>
<evidence type="ECO:0000313" key="14">
    <source>
        <dbReference type="EMBL" id="QLI66998.1"/>
    </source>
</evidence>
<sequence>MAMPVKPTPALTGRQSKVVGALLALHAGDSLGASVEFESHAQIRTRYPHGLRDIIGGGPFSWPAGHATDDTDMTRGVVLAYRAARGKPGQDVAVLAGNNFLDWYTGNWPGRKPGSRPADMGAATMSGLDKFSSTRDPDRSGAGRGSAGNGSLMRCLPTGLFQRDPDRLVRESVRISSITHDDERCTLSCAVYNRIVAALIRGTAPASAVEAGLVLAERLQGRNGLVSQAVELGRRVSVERMASHGPDAAEMKGRCSGYVLETLAVAVAAVLDKRSLEDVLVDVVRIGRDTDTNAAVAGGLLGARDGVEAIPARWRDLLQFGEEFARIGVELTPAWEAVDDSAH</sequence>
<dbReference type="Gene3D" id="1.10.4080.10">
    <property type="entry name" value="ADP-ribosylation/Crystallin J1"/>
    <property type="match status" value="1"/>
</dbReference>
<comment type="similarity">
    <text evidence="1">Belongs to the ADP-ribosylglycohydrolase family.</text>
</comment>
<feature type="binding site" evidence="12">
    <location>
        <position position="291"/>
    </location>
    <ligand>
        <name>Mg(2+)</name>
        <dbReference type="ChEBI" id="CHEBI:18420"/>
        <label>1</label>
    </ligand>
</feature>
<evidence type="ECO:0000256" key="7">
    <source>
        <dbReference type="ARBA" id="ARBA00042722"/>
    </source>
</evidence>
<dbReference type="OrthoDB" id="2021138at2759"/>
<keyword evidence="3 14" id="KW-0378">Hydrolase</keyword>
<feature type="binding site" evidence="12">
    <location>
        <position position="292"/>
    </location>
    <ligand>
        <name>Mg(2+)</name>
        <dbReference type="ChEBI" id="CHEBI:18420"/>
        <label>1</label>
    </ligand>
</feature>
<dbReference type="Proteomes" id="UP000510686">
    <property type="component" value="Chromosome 2"/>
</dbReference>
<feature type="binding site" evidence="12">
    <location>
        <position position="70"/>
    </location>
    <ligand>
        <name>Mg(2+)</name>
        <dbReference type="ChEBI" id="CHEBI:18420"/>
        <label>1</label>
    </ligand>
</feature>
<dbReference type="InterPro" id="IPR005502">
    <property type="entry name" value="Ribosyl_crysJ1"/>
</dbReference>
<dbReference type="PANTHER" id="PTHR16222">
    <property type="entry name" value="ADP-RIBOSYLGLYCOHYDROLASE"/>
    <property type="match status" value="1"/>
</dbReference>
<dbReference type="PANTHER" id="PTHR16222:SF24">
    <property type="entry name" value="ADP-RIBOSYLHYDROLASE ARH3"/>
    <property type="match status" value="1"/>
</dbReference>
<keyword evidence="12" id="KW-0479">Metal-binding</keyword>
<name>A0A7D5UUD8_9HYPO</name>
<feature type="compositionally biased region" description="Basic and acidic residues" evidence="13">
    <location>
        <begin position="132"/>
        <end position="141"/>
    </location>
</feature>
<evidence type="ECO:0000256" key="4">
    <source>
        <dbReference type="ARBA" id="ARBA00041057"/>
    </source>
</evidence>
<dbReference type="InterPro" id="IPR050792">
    <property type="entry name" value="ADP-ribosylglycohydrolase"/>
</dbReference>
<evidence type="ECO:0000256" key="13">
    <source>
        <dbReference type="SAM" id="MobiDB-lite"/>
    </source>
</evidence>
<dbReference type="Pfam" id="PF03747">
    <property type="entry name" value="ADP_ribosyl_GH"/>
    <property type="match status" value="1"/>
</dbReference>
<evidence type="ECO:0000313" key="15">
    <source>
        <dbReference type="Proteomes" id="UP000510686"/>
    </source>
</evidence>
<accession>A0A7D5UUD8</accession>
<dbReference type="SUPFAM" id="SSF101478">
    <property type="entry name" value="ADP-ribosylglycohydrolase"/>
    <property type="match status" value="1"/>
</dbReference>
<organism evidence="14 15">
    <name type="scientific">Metarhizium brunneum</name>
    <dbReference type="NCBI Taxonomy" id="500148"/>
    <lineage>
        <taxon>Eukaryota</taxon>
        <taxon>Fungi</taxon>
        <taxon>Dikarya</taxon>
        <taxon>Ascomycota</taxon>
        <taxon>Pezizomycotina</taxon>
        <taxon>Sordariomycetes</taxon>
        <taxon>Hypocreomycetidae</taxon>
        <taxon>Hypocreales</taxon>
        <taxon>Clavicipitaceae</taxon>
        <taxon>Metarhizium</taxon>
    </lineage>
</organism>
<protein>
    <recommendedName>
        <fullName evidence="4">ADP-ribosylhydrolase ARH3</fullName>
        <ecNumber evidence="2">3.2.1.143</ecNumber>
    </recommendedName>
    <alternativeName>
        <fullName evidence="5">ADP-ribose glycohydrolase ARH3</fullName>
    </alternativeName>
    <alternativeName>
        <fullName evidence="6">ADP-ribosylhydrolase 3</fullName>
    </alternativeName>
    <alternativeName>
        <fullName evidence="9">O-acetyl-ADP-ribose deacetylase ARH3</fullName>
    </alternativeName>
    <alternativeName>
        <fullName evidence="10">Poly(ADP-ribose) glycohydrolase ARH3</fullName>
    </alternativeName>
    <alternativeName>
        <fullName evidence="8">[Protein ADP-ribosylarginine] hydrolase-like protein 2</fullName>
    </alternativeName>
    <alternativeName>
        <fullName evidence="7">[Protein ADP-ribosylserine] hydrolase</fullName>
    </alternativeName>
</protein>